<dbReference type="EMBL" id="GIKN01007603">
    <property type="protein sequence ID" value="NIE49876.1"/>
    <property type="molecule type" value="Transcribed_RNA"/>
</dbReference>
<sequence length="100" mass="11862">MTESSHYRFELEWHLLTSVGEPDACRSWIVINVMVPLFILQAVSFIKVIYRNYLRRLLERAFIQAFLFELENNWVLYHFLSLCDSQAVCVTSVHCHEPRA</sequence>
<protein>
    <submittedName>
        <fullName evidence="2">Uncharacterized protein</fullName>
    </submittedName>
</protein>
<reference evidence="2" key="1">
    <citation type="submission" date="2020-03" db="EMBL/GenBank/DDBJ databases">
        <title>A transcriptome and proteome of the tick Rhipicephalus microplus shaped by the genetic composition of its hosts and developmental stage.</title>
        <authorList>
            <person name="Garcia G.R."/>
            <person name="Ribeiro J.M.C."/>
            <person name="Maruyama S.R."/>
            <person name="Gardinasse L.G."/>
            <person name="Nelson K."/>
            <person name="Ferreira B.R."/>
            <person name="Andrade T.G."/>
            <person name="Santos I.K.F.M."/>
        </authorList>
    </citation>
    <scope>NUCLEOTIDE SEQUENCE</scope>
    <source>
        <strain evidence="2">NSGR</strain>
        <tissue evidence="2">Salivary glands</tissue>
    </source>
</reference>
<accession>A0A6G5AI27</accession>
<keyword evidence="1" id="KW-1133">Transmembrane helix</keyword>
<proteinExistence type="predicted"/>
<name>A0A6G5AI27_RHIMP</name>
<evidence type="ECO:0000313" key="2">
    <source>
        <dbReference type="EMBL" id="NIE49876.1"/>
    </source>
</evidence>
<dbReference type="AlphaFoldDB" id="A0A6G5AI27"/>
<evidence type="ECO:0000256" key="1">
    <source>
        <dbReference type="SAM" id="Phobius"/>
    </source>
</evidence>
<organism evidence="2">
    <name type="scientific">Rhipicephalus microplus</name>
    <name type="common">Cattle tick</name>
    <name type="synonym">Boophilus microplus</name>
    <dbReference type="NCBI Taxonomy" id="6941"/>
    <lineage>
        <taxon>Eukaryota</taxon>
        <taxon>Metazoa</taxon>
        <taxon>Ecdysozoa</taxon>
        <taxon>Arthropoda</taxon>
        <taxon>Chelicerata</taxon>
        <taxon>Arachnida</taxon>
        <taxon>Acari</taxon>
        <taxon>Parasitiformes</taxon>
        <taxon>Ixodida</taxon>
        <taxon>Ixodoidea</taxon>
        <taxon>Ixodidae</taxon>
        <taxon>Rhipicephalinae</taxon>
        <taxon>Rhipicephalus</taxon>
        <taxon>Boophilus</taxon>
    </lineage>
</organism>
<keyword evidence="1" id="KW-0812">Transmembrane</keyword>
<keyword evidence="1" id="KW-0472">Membrane</keyword>
<feature type="transmembrane region" description="Helical" evidence="1">
    <location>
        <begin position="28"/>
        <end position="50"/>
    </location>
</feature>